<keyword evidence="4" id="KW-0413">Isomerase</keyword>
<dbReference type="Pfam" id="PF00254">
    <property type="entry name" value="FKBP_C"/>
    <property type="match status" value="1"/>
</dbReference>
<evidence type="ECO:0000256" key="3">
    <source>
        <dbReference type="ARBA" id="ARBA00023110"/>
    </source>
</evidence>
<dbReference type="PANTHER" id="PTHR43811">
    <property type="entry name" value="FKBP-TYPE PEPTIDYL-PROLYL CIS-TRANS ISOMERASE FKPA"/>
    <property type="match status" value="1"/>
</dbReference>
<dbReference type="InterPro" id="IPR001179">
    <property type="entry name" value="PPIase_FKBP_dom"/>
</dbReference>
<evidence type="ECO:0000259" key="5">
    <source>
        <dbReference type="PROSITE" id="PS50059"/>
    </source>
</evidence>
<evidence type="ECO:0000313" key="6">
    <source>
        <dbReference type="EMBL" id="CAB4902239.1"/>
    </source>
</evidence>
<dbReference type="EMBL" id="CAFBMR010000003">
    <property type="protein sequence ID" value="CAB4902239.1"/>
    <property type="molecule type" value="Genomic_DNA"/>
</dbReference>
<sequence>MRTPLLLAVPVVFALSLAACGSSSSPASSSAPTSSSPSPTSTVAAKWMTTDCAVGEPVPSETSELSETAGATGIRVKTIIDASVGGVLPPVVAIESDLAPATDLISIDLIVGAGDPVKPGAAVMVNYCGLGQTTRTMFDASWIRGEPLSFGLNQVIAGWTEGIPGMKPGGRRLLIIPGALAYGPNPPTSAILPNETLIFVVDLISSAK</sequence>
<reference evidence="6" key="1">
    <citation type="submission" date="2020-05" db="EMBL/GenBank/DDBJ databases">
        <authorList>
            <person name="Chiriac C."/>
            <person name="Salcher M."/>
            <person name="Ghai R."/>
            <person name="Kavagutti S V."/>
        </authorList>
    </citation>
    <scope>NUCLEOTIDE SEQUENCE</scope>
</reference>
<evidence type="ECO:0000256" key="1">
    <source>
        <dbReference type="ARBA" id="ARBA00000971"/>
    </source>
</evidence>
<organism evidence="6">
    <name type="scientific">freshwater metagenome</name>
    <dbReference type="NCBI Taxonomy" id="449393"/>
    <lineage>
        <taxon>unclassified sequences</taxon>
        <taxon>metagenomes</taxon>
        <taxon>ecological metagenomes</taxon>
    </lineage>
</organism>
<dbReference type="PROSITE" id="PS51257">
    <property type="entry name" value="PROKAR_LIPOPROTEIN"/>
    <property type="match status" value="1"/>
</dbReference>
<dbReference type="EC" id="5.2.1.8" evidence="2"/>
<feature type="domain" description="PPIase FKBP-type" evidence="5">
    <location>
        <begin position="120"/>
        <end position="207"/>
    </location>
</feature>
<gene>
    <name evidence="6" type="ORF">UFOPK3610_00197</name>
</gene>
<dbReference type="Gene3D" id="3.10.50.40">
    <property type="match status" value="1"/>
</dbReference>
<dbReference type="PANTHER" id="PTHR43811:SF19">
    <property type="entry name" value="39 KDA FK506-BINDING NUCLEAR PROTEIN"/>
    <property type="match status" value="1"/>
</dbReference>
<keyword evidence="3" id="KW-0697">Rotamase</keyword>
<dbReference type="PROSITE" id="PS50059">
    <property type="entry name" value="FKBP_PPIASE"/>
    <property type="match status" value="1"/>
</dbReference>
<dbReference type="InterPro" id="IPR046357">
    <property type="entry name" value="PPIase_dom_sf"/>
</dbReference>
<proteinExistence type="predicted"/>
<protein>
    <recommendedName>
        <fullName evidence="2">peptidylprolyl isomerase</fullName>
        <ecNumber evidence="2">5.2.1.8</ecNumber>
    </recommendedName>
</protein>
<evidence type="ECO:0000256" key="2">
    <source>
        <dbReference type="ARBA" id="ARBA00013194"/>
    </source>
</evidence>
<dbReference type="AlphaFoldDB" id="A0A6J7GFT7"/>
<dbReference type="GO" id="GO:0003755">
    <property type="term" value="F:peptidyl-prolyl cis-trans isomerase activity"/>
    <property type="evidence" value="ECO:0007669"/>
    <property type="project" value="UniProtKB-KW"/>
</dbReference>
<comment type="catalytic activity">
    <reaction evidence="1">
        <text>[protein]-peptidylproline (omega=180) = [protein]-peptidylproline (omega=0)</text>
        <dbReference type="Rhea" id="RHEA:16237"/>
        <dbReference type="Rhea" id="RHEA-COMP:10747"/>
        <dbReference type="Rhea" id="RHEA-COMP:10748"/>
        <dbReference type="ChEBI" id="CHEBI:83833"/>
        <dbReference type="ChEBI" id="CHEBI:83834"/>
        <dbReference type="EC" id="5.2.1.8"/>
    </reaction>
</comment>
<evidence type="ECO:0000256" key="4">
    <source>
        <dbReference type="ARBA" id="ARBA00023235"/>
    </source>
</evidence>
<name>A0A6J7GFT7_9ZZZZ</name>
<accession>A0A6J7GFT7</accession>
<dbReference type="SUPFAM" id="SSF54534">
    <property type="entry name" value="FKBP-like"/>
    <property type="match status" value="1"/>
</dbReference>